<dbReference type="InterPro" id="IPR041667">
    <property type="entry name" value="Cupin_8"/>
</dbReference>
<evidence type="ECO:0000259" key="1">
    <source>
        <dbReference type="PROSITE" id="PS51184"/>
    </source>
</evidence>
<dbReference type="RefSeq" id="WP_053046655.1">
    <property type="nucleotide sequence ID" value="NZ_CP059734.1"/>
</dbReference>
<dbReference type="InterPro" id="IPR003347">
    <property type="entry name" value="JmjC_dom"/>
</dbReference>
<dbReference type="AlphaFoldDB" id="A0AAE9ZBA0"/>
<sequence>MINRNNGFEIFCEPGLDPETFKNEFLNKYRPVIIPNAFSDSGACRKWSLDYFAEQIPDMKFIAKHLDIMDQNTAAKMEEWEMGQYISALNQYASLNEQERKSTPRPPYCHDIPLFKLKPQLIADMESFPTAFIPEFYQKNWWDYIQFFMSPKGSVTPLHFDSLCTHNLFFQVRGTKLFTIYPMEDWKHCYRYNWKWFEVDPENPDLDLHPEYTHASPIQVTVNSGDILLLPSGTMHHVRSLEESFSFNIDFHTPESVTRALCDLPADQPKEVYYYNSLIALGLKADIPPEIVYPRYENYLFYTG</sequence>
<dbReference type="PANTHER" id="PTHR12461:SF105">
    <property type="entry name" value="HYPOXIA-INDUCIBLE FACTOR 1-ALPHA INHIBITOR"/>
    <property type="match status" value="1"/>
</dbReference>
<evidence type="ECO:0000313" key="2">
    <source>
        <dbReference type="EMBL" id="WDE09189.1"/>
    </source>
</evidence>
<dbReference type="PROSITE" id="PS51184">
    <property type="entry name" value="JMJC"/>
    <property type="match status" value="1"/>
</dbReference>
<dbReference type="SUPFAM" id="SSF51197">
    <property type="entry name" value="Clavaminate synthase-like"/>
    <property type="match status" value="1"/>
</dbReference>
<dbReference type="KEGG" id="tvd:SG34_030970"/>
<proteinExistence type="predicted"/>
<dbReference type="EMBL" id="CP059734">
    <property type="protein sequence ID" value="WDE09189.1"/>
    <property type="molecule type" value="Genomic_DNA"/>
</dbReference>
<gene>
    <name evidence="2" type="ORF">SG34_030970</name>
</gene>
<accession>A0AAE9ZBA0</accession>
<dbReference type="Gene3D" id="2.60.120.650">
    <property type="entry name" value="Cupin"/>
    <property type="match status" value="1"/>
</dbReference>
<protein>
    <submittedName>
        <fullName evidence="2">Cupin-like domain-containing protein</fullName>
    </submittedName>
</protein>
<feature type="domain" description="JmjC" evidence="1">
    <location>
        <begin position="122"/>
        <end position="268"/>
    </location>
</feature>
<dbReference type="SMART" id="SM00558">
    <property type="entry name" value="JmjC"/>
    <property type="match status" value="1"/>
</dbReference>
<dbReference type="Proteomes" id="UP000032352">
    <property type="component" value="Chromosome pTvir"/>
</dbReference>
<reference evidence="2 3" key="1">
    <citation type="journal article" date="2015" name="Genome Announc.">
        <title>Draft Genome Sequences of Marine Isolates of Thalassomonas viridans and Thalassomonas actiniarum.</title>
        <authorList>
            <person name="Olonade I."/>
            <person name="van Zyl L.J."/>
            <person name="Trindade M."/>
        </authorList>
    </citation>
    <scope>NUCLEOTIDE SEQUENCE [LARGE SCALE GENOMIC DNA]</scope>
    <source>
        <strain evidence="2 3">XOM25</strain>
    </source>
</reference>
<organism evidence="2 3">
    <name type="scientific">Thalassomonas viridans</name>
    <dbReference type="NCBI Taxonomy" id="137584"/>
    <lineage>
        <taxon>Bacteria</taxon>
        <taxon>Pseudomonadati</taxon>
        <taxon>Pseudomonadota</taxon>
        <taxon>Gammaproteobacteria</taxon>
        <taxon>Alteromonadales</taxon>
        <taxon>Colwelliaceae</taxon>
        <taxon>Thalassomonas</taxon>
    </lineage>
</organism>
<evidence type="ECO:0000313" key="3">
    <source>
        <dbReference type="Proteomes" id="UP000032352"/>
    </source>
</evidence>
<reference evidence="2 3" key="2">
    <citation type="journal article" date="2022" name="Mar. Drugs">
        <title>Bioassay-Guided Fractionation Leads to the Detection of Cholic Acid Generated by the Rare Thalassomonas sp.</title>
        <authorList>
            <person name="Pheiffer F."/>
            <person name="Schneider Y.K."/>
            <person name="Hansen E.H."/>
            <person name="Andersen J.H."/>
            <person name="Isaksson J."/>
            <person name="Busche T."/>
            <person name="R C."/>
            <person name="Kalinowski J."/>
            <person name="Zyl L.V."/>
            <person name="Trindade M."/>
        </authorList>
    </citation>
    <scope>NUCLEOTIDE SEQUENCE [LARGE SCALE GENOMIC DNA]</scope>
    <source>
        <strain evidence="2 3">XOM25</strain>
    </source>
</reference>
<name>A0AAE9ZBA0_9GAMM</name>
<keyword evidence="3" id="KW-1185">Reference proteome</keyword>
<dbReference type="Pfam" id="PF13621">
    <property type="entry name" value="Cupin_8"/>
    <property type="match status" value="1"/>
</dbReference>
<dbReference type="PANTHER" id="PTHR12461">
    <property type="entry name" value="HYPOXIA-INDUCIBLE FACTOR 1 ALPHA INHIBITOR-RELATED"/>
    <property type="match status" value="1"/>
</dbReference>